<protein>
    <recommendedName>
        <fullName evidence="3">Phage tail protein</fullName>
    </recommendedName>
</protein>
<gene>
    <name evidence="1" type="ORF">C6P64_12560</name>
</gene>
<evidence type="ECO:0000313" key="1">
    <source>
        <dbReference type="EMBL" id="PRD64800.1"/>
    </source>
</evidence>
<name>A0A2S9K2U9_9BURK</name>
<proteinExistence type="predicted"/>
<organism evidence="1 2">
    <name type="scientific">Malikia granosa</name>
    <dbReference type="NCBI Taxonomy" id="263067"/>
    <lineage>
        <taxon>Bacteria</taxon>
        <taxon>Pseudomonadati</taxon>
        <taxon>Pseudomonadota</taxon>
        <taxon>Betaproteobacteria</taxon>
        <taxon>Burkholderiales</taxon>
        <taxon>Comamonadaceae</taxon>
        <taxon>Malikia</taxon>
    </lineage>
</organism>
<dbReference type="Proteomes" id="UP000238589">
    <property type="component" value="Unassembled WGS sequence"/>
</dbReference>
<dbReference type="AlphaFoldDB" id="A0A2S9K2U9"/>
<reference evidence="1 2" key="1">
    <citation type="submission" date="2018-03" db="EMBL/GenBank/DDBJ databases">
        <title>Comparative genomics illustrates the genes involved in a hyperalkaliphilic mechanisms of Serpentinomonas isolated from highly-alkaline calcium-rich serpentinized springs.</title>
        <authorList>
            <person name="Suzuki S."/>
            <person name="Ishii S."/>
            <person name="Walworth N."/>
            <person name="Bird L."/>
            <person name="Kuenen J.G."/>
            <person name="Nealson K.H."/>
        </authorList>
    </citation>
    <scope>NUCLEOTIDE SEQUENCE [LARGE SCALE GENOMIC DNA]</scope>
    <source>
        <strain evidence="1 2">P1</strain>
    </source>
</reference>
<dbReference type="RefSeq" id="WP_105748912.1">
    <property type="nucleotide sequence ID" value="NZ_PVLQ01000046.1"/>
</dbReference>
<evidence type="ECO:0000313" key="2">
    <source>
        <dbReference type="Proteomes" id="UP000238589"/>
    </source>
</evidence>
<accession>A0A2S9K2U9</accession>
<comment type="caution">
    <text evidence="1">The sequence shown here is derived from an EMBL/GenBank/DDBJ whole genome shotgun (WGS) entry which is preliminary data.</text>
</comment>
<keyword evidence="2" id="KW-1185">Reference proteome</keyword>
<evidence type="ECO:0008006" key="3">
    <source>
        <dbReference type="Google" id="ProtNLM"/>
    </source>
</evidence>
<dbReference type="OrthoDB" id="9154734at2"/>
<dbReference type="EMBL" id="PVLQ01000046">
    <property type="protein sequence ID" value="PRD64800.1"/>
    <property type="molecule type" value="Genomic_DNA"/>
</dbReference>
<sequence>MSISLSVSNKVKFKVSGVTKDASGVDQAFSFHLICKRLDKERTSELIQEHKNDAEFMAAVIEDWDDVRDASGAPLPYSADSWRELDRLHGLAGLAAQTYIVEKQAKAKN</sequence>